<dbReference type="AlphaFoldDB" id="A0A1C0ADA7"/>
<evidence type="ECO:0000313" key="1">
    <source>
        <dbReference type="EMBL" id="OCL28643.1"/>
    </source>
</evidence>
<reference evidence="2" key="1">
    <citation type="submission" date="2016-07" db="EMBL/GenBank/DDBJ databases">
        <authorList>
            <person name="Florea S."/>
            <person name="Webb J.S."/>
            <person name="Jaromczyk J."/>
            <person name="Schardl C.L."/>
        </authorList>
    </citation>
    <scope>NUCLEOTIDE SEQUENCE [LARGE SCALE GENOMIC DNA]</scope>
    <source>
        <strain evidence="2">Z6</strain>
    </source>
</reference>
<gene>
    <name evidence="1" type="ORF">U472_00360</name>
</gene>
<dbReference type="Proteomes" id="UP000093514">
    <property type="component" value="Unassembled WGS sequence"/>
</dbReference>
<dbReference type="OrthoDB" id="1778099at2"/>
<reference evidence="1 2" key="2">
    <citation type="submission" date="2016-08" db="EMBL/GenBank/DDBJ databases">
        <title>Orenia metallireducens sp. nov. strain Z6, a Novel Metal-reducing Firmicute from the Deep Subsurface.</title>
        <authorList>
            <person name="Maxim B.I."/>
            <person name="Kenneth K."/>
            <person name="Flynn T.M."/>
            <person name="Oloughlin E.J."/>
            <person name="Locke R.A."/>
            <person name="Weber J.R."/>
            <person name="Egan S.M."/>
            <person name="Mackie R.I."/>
            <person name="Cann I.K."/>
        </authorList>
    </citation>
    <scope>NUCLEOTIDE SEQUENCE [LARGE SCALE GENOMIC DNA]</scope>
    <source>
        <strain evidence="1 2">Z6</strain>
    </source>
</reference>
<proteinExistence type="predicted"/>
<name>A0A1C0ADA7_9FIRM</name>
<keyword evidence="2" id="KW-1185">Reference proteome</keyword>
<comment type="caution">
    <text evidence="1">The sequence shown here is derived from an EMBL/GenBank/DDBJ whole genome shotgun (WGS) entry which is preliminary data.</text>
</comment>
<dbReference type="EMBL" id="LWDV01000003">
    <property type="protein sequence ID" value="OCL28643.1"/>
    <property type="molecule type" value="Genomic_DNA"/>
</dbReference>
<protein>
    <submittedName>
        <fullName evidence="1">Uncharacterized protein</fullName>
    </submittedName>
</protein>
<sequence>MSVASPYNPNFIIDNLERCMCFDCYKSFIVGEDLSKGIKLSCPYCKSDNVERVACTTDDRPVDLGCVGITYTKGEENQ</sequence>
<accession>A0A1C0ADA7</accession>
<organism evidence="1 2">
    <name type="scientific">Orenia metallireducens</name>
    <dbReference type="NCBI Taxonomy" id="1413210"/>
    <lineage>
        <taxon>Bacteria</taxon>
        <taxon>Bacillati</taxon>
        <taxon>Bacillota</taxon>
        <taxon>Clostridia</taxon>
        <taxon>Halanaerobiales</taxon>
        <taxon>Halobacteroidaceae</taxon>
        <taxon>Orenia</taxon>
    </lineage>
</organism>
<dbReference type="RefSeq" id="WP_068714375.1">
    <property type="nucleotide sequence ID" value="NZ_LWDV01000003.1"/>
</dbReference>
<evidence type="ECO:0000313" key="2">
    <source>
        <dbReference type="Proteomes" id="UP000093514"/>
    </source>
</evidence>